<dbReference type="Gene3D" id="3.40.50.720">
    <property type="entry name" value="NAD(P)-binding Rossmann-like Domain"/>
    <property type="match status" value="1"/>
</dbReference>
<feature type="domain" description="NmrA-like" evidence="3">
    <location>
        <begin position="12"/>
        <end position="219"/>
    </location>
</feature>
<sequence>MTRKPAVAMMRIAIAGGGGFAALLARALSGSGHALLVLSRTAHPEFEANYDCQVAIVDYHNPESLRFTLEGVDLVISTIPGVEQLNLIDASRKARVRTFVPSEFEGALGHRPPENDPFDNGSSTALGQLRQWSTSRQYPMRYTVFSCGVFYERFAPGGLGALDMGGNIRLPNQGDYMIDVGSGRAEIPSGNAQGREVQITMTSAFDVARFVAAAIELGTENWPREFKMRGARATPRRIQQVCSEVRQIEFEVTERPYSELVEWFNYYRQNNDEDGCFAMQHFLQTVDGRYTFGEANLNGLVNFEPVGFTQWLQNTWGPAQ</sequence>
<dbReference type="OMA" id="CGIFYER"/>
<protein>
    <submittedName>
        <fullName evidence="4">Putative isoflavone reductase family protein</fullName>
    </submittedName>
</protein>
<dbReference type="Proteomes" id="UP000054516">
    <property type="component" value="Unassembled WGS sequence"/>
</dbReference>
<dbReference type="PANTHER" id="PTHR47706">
    <property type="entry name" value="NMRA-LIKE FAMILY PROTEIN"/>
    <property type="match status" value="1"/>
</dbReference>
<dbReference type="InterPro" id="IPR051609">
    <property type="entry name" value="NmrA/Isoflavone_reductase-like"/>
</dbReference>
<dbReference type="PANTHER" id="PTHR47706:SF5">
    <property type="entry name" value="ISOFLAVONE REDUCTASE"/>
    <property type="match status" value="1"/>
</dbReference>
<evidence type="ECO:0000256" key="1">
    <source>
        <dbReference type="ARBA" id="ARBA00022857"/>
    </source>
</evidence>
<dbReference type="GO" id="GO:0016491">
    <property type="term" value="F:oxidoreductase activity"/>
    <property type="evidence" value="ECO:0007669"/>
    <property type="project" value="UniProtKB-KW"/>
</dbReference>
<proteinExistence type="predicted"/>
<keyword evidence="5" id="KW-1185">Reference proteome</keyword>
<evidence type="ECO:0000313" key="5">
    <source>
        <dbReference type="Proteomes" id="UP000054516"/>
    </source>
</evidence>
<evidence type="ECO:0000313" key="4">
    <source>
        <dbReference type="EMBL" id="GAP84687.1"/>
    </source>
</evidence>
<keyword evidence="2" id="KW-0560">Oxidoreductase</keyword>
<keyword evidence="1" id="KW-0521">NADP</keyword>
<dbReference type="OrthoDB" id="419598at2759"/>
<name>A0A1S7UMS8_ROSNE</name>
<dbReference type="InterPro" id="IPR036291">
    <property type="entry name" value="NAD(P)-bd_dom_sf"/>
</dbReference>
<dbReference type="InterPro" id="IPR008030">
    <property type="entry name" value="NmrA-like"/>
</dbReference>
<reference evidence="4" key="1">
    <citation type="submission" date="2016-03" db="EMBL/GenBank/DDBJ databases">
        <title>Draft genome sequence of Rosellinia necatrix.</title>
        <authorList>
            <person name="Kanematsu S."/>
        </authorList>
    </citation>
    <scope>NUCLEOTIDE SEQUENCE [LARGE SCALE GENOMIC DNA]</scope>
    <source>
        <strain evidence="4">W97</strain>
    </source>
</reference>
<dbReference type="EMBL" id="DF977456">
    <property type="protein sequence ID" value="GAP84687.1"/>
    <property type="molecule type" value="Genomic_DNA"/>
</dbReference>
<dbReference type="SUPFAM" id="SSF51735">
    <property type="entry name" value="NAD(P)-binding Rossmann-fold domains"/>
    <property type="match status" value="1"/>
</dbReference>
<accession>A0A1S7UMS8</accession>
<evidence type="ECO:0000259" key="3">
    <source>
        <dbReference type="Pfam" id="PF05368"/>
    </source>
</evidence>
<evidence type="ECO:0000256" key="2">
    <source>
        <dbReference type="ARBA" id="ARBA00023002"/>
    </source>
</evidence>
<dbReference type="Pfam" id="PF05368">
    <property type="entry name" value="NmrA"/>
    <property type="match status" value="1"/>
</dbReference>
<dbReference type="AlphaFoldDB" id="A0A1S7UMS8"/>
<organism evidence="4">
    <name type="scientific">Rosellinia necatrix</name>
    <name type="common">White root-rot fungus</name>
    <dbReference type="NCBI Taxonomy" id="77044"/>
    <lineage>
        <taxon>Eukaryota</taxon>
        <taxon>Fungi</taxon>
        <taxon>Dikarya</taxon>
        <taxon>Ascomycota</taxon>
        <taxon>Pezizomycotina</taxon>
        <taxon>Sordariomycetes</taxon>
        <taxon>Xylariomycetidae</taxon>
        <taxon>Xylariales</taxon>
        <taxon>Xylariaceae</taxon>
        <taxon>Rosellinia</taxon>
    </lineage>
</organism>
<gene>
    <name evidence="4" type="ORF">SAMD00023353_1102290</name>
</gene>